<reference evidence="1" key="1">
    <citation type="submission" date="2019-02" db="EMBL/GenBank/DDBJ databases">
        <authorList>
            <person name="Gruber-Vodicka R. H."/>
            <person name="Seah K. B. B."/>
        </authorList>
    </citation>
    <scope>NUCLEOTIDE SEQUENCE</scope>
    <source>
        <strain evidence="1">BECK_S313</strain>
    </source>
</reference>
<sequence>MYQKRYVPLQEVIDRIDIGDPDEVSRLILSVSPCRSGTTVMLRVFGASGIESHYQELKNVLRWREQSDSTRCRLPQGRDRIVYFKETIGPYTELEALFNPLEVLLRAGFPPEKLQVLITGRAPLTTWASWVHHWYGKTDVDRFILAYRTTEQVRLQAHRQNLPVTVLVYESIRDNKTETVIGNLFARLGVSFTPMAVKGWRELPLFGSPGSNVVLPDEPPVFFVPYLHTSVEQADRLKFFSKIRSVSYLNRTEVDKIVDAGVPEIYETWRMSCEENLGVGVKKDQELEKYGATQRPD</sequence>
<evidence type="ECO:0000313" key="1">
    <source>
        <dbReference type="EMBL" id="VFK23584.1"/>
    </source>
</evidence>
<name>A0A450X2P5_9GAMM</name>
<proteinExistence type="predicted"/>
<organism evidence="1">
    <name type="scientific">Candidatus Kentrum sp. LPFa</name>
    <dbReference type="NCBI Taxonomy" id="2126335"/>
    <lineage>
        <taxon>Bacteria</taxon>
        <taxon>Pseudomonadati</taxon>
        <taxon>Pseudomonadota</taxon>
        <taxon>Gammaproteobacteria</taxon>
        <taxon>Candidatus Kentrum</taxon>
    </lineage>
</organism>
<evidence type="ECO:0008006" key="2">
    <source>
        <dbReference type="Google" id="ProtNLM"/>
    </source>
</evidence>
<gene>
    <name evidence="1" type="ORF">BECKLPF1236B_GA0070989_13652</name>
</gene>
<dbReference type="EMBL" id="CAADFK010000365">
    <property type="protein sequence ID" value="VFK23584.1"/>
    <property type="molecule type" value="Genomic_DNA"/>
</dbReference>
<protein>
    <recommendedName>
        <fullName evidence="2">Sulfotransferase family protein</fullName>
    </recommendedName>
</protein>
<dbReference type="SUPFAM" id="SSF52540">
    <property type="entry name" value="P-loop containing nucleoside triphosphate hydrolases"/>
    <property type="match status" value="1"/>
</dbReference>
<accession>A0A450X2P5</accession>
<dbReference type="AlphaFoldDB" id="A0A450X2P5"/>
<dbReference type="InterPro" id="IPR027417">
    <property type="entry name" value="P-loop_NTPase"/>
</dbReference>